<dbReference type="InterPro" id="IPR001849">
    <property type="entry name" value="PH_domain"/>
</dbReference>
<evidence type="ECO:0000259" key="1">
    <source>
        <dbReference type="PROSITE" id="PS50003"/>
    </source>
</evidence>
<dbReference type="InterPro" id="IPR011993">
    <property type="entry name" value="PH-like_dom_sf"/>
</dbReference>
<dbReference type="SMART" id="SM00233">
    <property type="entry name" value="PH"/>
    <property type="match status" value="1"/>
</dbReference>
<gene>
    <name evidence="2" type="ORF">Lalb_Chr17g0346711</name>
</gene>
<organism evidence="2 3">
    <name type="scientific">Lupinus albus</name>
    <name type="common">White lupine</name>
    <name type="synonym">Lupinus termis</name>
    <dbReference type="NCBI Taxonomy" id="3870"/>
    <lineage>
        <taxon>Eukaryota</taxon>
        <taxon>Viridiplantae</taxon>
        <taxon>Streptophyta</taxon>
        <taxon>Embryophyta</taxon>
        <taxon>Tracheophyta</taxon>
        <taxon>Spermatophyta</taxon>
        <taxon>Magnoliopsida</taxon>
        <taxon>eudicotyledons</taxon>
        <taxon>Gunneridae</taxon>
        <taxon>Pentapetalae</taxon>
        <taxon>rosids</taxon>
        <taxon>fabids</taxon>
        <taxon>Fabales</taxon>
        <taxon>Fabaceae</taxon>
        <taxon>Papilionoideae</taxon>
        <taxon>50 kb inversion clade</taxon>
        <taxon>genistoids sensu lato</taxon>
        <taxon>core genistoids</taxon>
        <taxon>Genisteae</taxon>
        <taxon>Lupinus</taxon>
    </lineage>
</organism>
<dbReference type="InterPro" id="IPR051707">
    <property type="entry name" value="PI-Interact_SigTrans_Reg"/>
</dbReference>
<dbReference type="AlphaFoldDB" id="A0A6A4P3U5"/>
<keyword evidence="3" id="KW-1185">Reference proteome</keyword>
<dbReference type="SUPFAM" id="SSF50729">
    <property type="entry name" value="PH domain-like"/>
    <property type="match status" value="1"/>
</dbReference>
<proteinExistence type="predicted"/>
<comment type="caution">
    <text evidence="2">The sequence shown here is derived from an EMBL/GenBank/DDBJ whole genome shotgun (WGS) entry which is preliminary data.</text>
</comment>
<dbReference type="EMBL" id="WOCE01000017">
    <property type="protein sequence ID" value="KAE9596190.1"/>
    <property type="molecule type" value="Genomic_DNA"/>
</dbReference>
<dbReference type="CDD" id="cd13276">
    <property type="entry name" value="PH_AtPH1"/>
    <property type="match status" value="1"/>
</dbReference>
<dbReference type="FunFam" id="2.30.29.30:FF:000286">
    <property type="entry name" value="PH-protein kinase domain containing protein"/>
    <property type="match status" value="1"/>
</dbReference>
<dbReference type="Pfam" id="PF00169">
    <property type="entry name" value="PH"/>
    <property type="match status" value="1"/>
</dbReference>
<sequence length="144" mass="16686">MASLWRAATGLKEKTNDYDGVEFWSNPERTGWLMKQGEYIKTWRRRWFVLKKGKLFWFKESTITRASIPRGVIPVASCLTAKGAEDVINKLNSFELSTRSDTMYFIADSDKEKEDWINSIGRSIVQNSRSVTDSEIVDYDSTKR</sequence>
<dbReference type="PROSITE" id="PS50003">
    <property type="entry name" value="PH_DOMAIN"/>
    <property type="match status" value="1"/>
</dbReference>
<dbReference type="PANTHER" id="PTHR14336:SF20">
    <property type="entry name" value="PLECKSTRIN-LIKE (PH) DOMAIN PROTEIN"/>
    <property type="match status" value="1"/>
</dbReference>
<accession>A0A6A4P3U5</accession>
<name>A0A6A4P3U5_LUPAL</name>
<dbReference type="Gene3D" id="2.30.29.30">
    <property type="entry name" value="Pleckstrin-homology domain (PH domain)/Phosphotyrosine-binding domain (PTB)"/>
    <property type="match status" value="1"/>
</dbReference>
<dbReference type="OrthoDB" id="185175at2759"/>
<reference evidence="3" key="1">
    <citation type="journal article" date="2020" name="Nat. Commun.">
        <title>Genome sequence of the cluster root forming white lupin.</title>
        <authorList>
            <person name="Hufnagel B."/>
            <person name="Marques A."/>
            <person name="Soriano A."/>
            <person name="Marques L."/>
            <person name="Divol F."/>
            <person name="Doumas P."/>
            <person name="Sallet E."/>
            <person name="Mancinotti D."/>
            <person name="Carrere S."/>
            <person name="Marande W."/>
            <person name="Arribat S."/>
            <person name="Keller J."/>
            <person name="Huneau C."/>
            <person name="Blein T."/>
            <person name="Aime D."/>
            <person name="Laguerre M."/>
            <person name="Taylor J."/>
            <person name="Schubert V."/>
            <person name="Nelson M."/>
            <person name="Geu-Flores F."/>
            <person name="Crespi M."/>
            <person name="Gallardo-Guerrero K."/>
            <person name="Delaux P.-M."/>
            <person name="Salse J."/>
            <person name="Berges H."/>
            <person name="Guyot R."/>
            <person name="Gouzy J."/>
            <person name="Peret B."/>
        </authorList>
    </citation>
    <scope>NUCLEOTIDE SEQUENCE [LARGE SCALE GENOMIC DNA]</scope>
    <source>
        <strain evidence="3">cv. Amiga</strain>
    </source>
</reference>
<feature type="domain" description="PH" evidence="1">
    <location>
        <begin position="26"/>
        <end position="125"/>
    </location>
</feature>
<dbReference type="Proteomes" id="UP000447434">
    <property type="component" value="Chromosome 17"/>
</dbReference>
<evidence type="ECO:0000313" key="3">
    <source>
        <dbReference type="Proteomes" id="UP000447434"/>
    </source>
</evidence>
<dbReference type="PANTHER" id="PTHR14336">
    <property type="entry name" value="TANDEM PH DOMAIN CONTAINING PROTEIN"/>
    <property type="match status" value="1"/>
</dbReference>
<protein>
    <submittedName>
        <fullName evidence="2">Putative PH domain-containing protein</fullName>
    </submittedName>
</protein>
<evidence type="ECO:0000313" key="2">
    <source>
        <dbReference type="EMBL" id="KAE9596190.1"/>
    </source>
</evidence>